<dbReference type="RefSeq" id="XP_037204222.1">
    <property type="nucleotide sequence ID" value="XM_037355576.1"/>
</dbReference>
<sequence>MKVISIIPIHLFLFLHCTHATFLPKDDAPDTPRDVHNISPNNSIRWTRCNLRLLNYKDVEYSDDVEDSKNLEDYGDLENNEAFECGNLTVPLDYTGKYSSNTTTLNLIKLKATEKSPKGSIILNFGGPGASGIDDLRAYTREDASRLVGGQYDLISFDPRGTGKTLVPPSGEGFPSQMLKELFYAFQNSSDFETGQSLRDAWDYVSTFTESFLAKDTDLRRFRGTAFVARDIAEIATALGEGNRINYWGMSYGTVLGQVLASMFPDRIERMLLEGNLLADDYVKNLGAHATQDAGKALYHFYDLCMAAPNNTCHSATKLPKNRDEFLKVLDRVFMVCTGVGGGLRRFKSLPLNAWFFLSLYGLQGYYMMDELIATALDGNRSNCPQVDLDPLAKSATPWNPQFELAHLSTWCSDTTFRPETVEELLKFPPLHEGDQALDNPFYLTALLPRLVCSQWIHAAEPINLTSLSRVETKNPILLINGKYDPITPLGHARKISARFPGSQLVVGGGVGHASSVSPYGCPRIGEIVRRYFTTGELPLPKTTCEPGLNAFEVIESMRGKGPEPTGKRKIPILL</sequence>
<keyword evidence="3" id="KW-0732">Signal</keyword>
<dbReference type="Pfam" id="PF08386">
    <property type="entry name" value="Abhydrolase_4"/>
    <property type="match status" value="1"/>
</dbReference>
<keyword evidence="6" id="KW-0031">Aminopeptidase</keyword>
<dbReference type="GO" id="GO:0004177">
    <property type="term" value="F:aminopeptidase activity"/>
    <property type="evidence" value="ECO:0007669"/>
    <property type="project" value="UniProtKB-KW"/>
</dbReference>
<dbReference type="InterPro" id="IPR000073">
    <property type="entry name" value="AB_hydrolase_1"/>
</dbReference>
<proteinExistence type="inferred from homology"/>
<comment type="similarity">
    <text evidence="1">Belongs to the peptidase S33 family.</text>
</comment>
<dbReference type="AlphaFoldDB" id="A0A8H5R8R4"/>
<dbReference type="Gene3D" id="3.40.50.1820">
    <property type="entry name" value="alpha/beta hydrolase"/>
    <property type="match status" value="1"/>
</dbReference>
<dbReference type="SUPFAM" id="SSF53474">
    <property type="entry name" value="alpha/beta-Hydrolases"/>
    <property type="match status" value="1"/>
</dbReference>
<protein>
    <submittedName>
        <fullName evidence="6">Tripeptidyl aminopeptidase</fullName>
    </submittedName>
</protein>
<evidence type="ECO:0000259" key="5">
    <source>
        <dbReference type="Pfam" id="PF08386"/>
    </source>
</evidence>
<feature type="domain" description="Peptidase S33 tripeptidyl aminopeptidase-like C-terminal" evidence="5">
    <location>
        <begin position="450"/>
        <end position="545"/>
    </location>
</feature>
<feature type="domain" description="AB hydrolase-1" evidence="4">
    <location>
        <begin position="147"/>
        <end position="276"/>
    </location>
</feature>
<dbReference type="EMBL" id="JAAQRI010000191">
    <property type="protein sequence ID" value="KAF5628779.1"/>
    <property type="molecule type" value="Genomic_DNA"/>
</dbReference>
<feature type="signal peptide" evidence="3">
    <location>
        <begin position="1"/>
        <end position="20"/>
    </location>
</feature>
<dbReference type="InterPro" id="IPR013595">
    <property type="entry name" value="Pept_S33_TAP-like_C"/>
</dbReference>
<dbReference type="InterPro" id="IPR029058">
    <property type="entry name" value="AB_hydrolase_fold"/>
</dbReference>
<gene>
    <name evidence="6" type="ORF">FTJAE_8729</name>
</gene>
<dbReference type="InterPro" id="IPR051601">
    <property type="entry name" value="Serine_prot/Carboxylest_S33"/>
</dbReference>
<evidence type="ECO:0000256" key="1">
    <source>
        <dbReference type="ARBA" id="ARBA00010088"/>
    </source>
</evidence>
<dbReference type="GeneID" id="59307846"/>
<accession>A0A8H5R8R4</accession>
<name>A0A8H5R8R4_9HYPO</name>
<feature type="chain" id="PRO_5034365632" evidence="3">
    <location>
        <begin position="21"/>
        <end position="575"/>
    </location>
</feature>
<dbReference type="Pfam" id="PF00561">
    <property type="entry name" value="Abhydrolase_1"/>
    <property type="match status" value="1"/>
</dbReference>
<evidence type="ECO:0000313" key="7">
    <source>
        <dbReference type="Proteomes" id="UP000530670"/>
    </source>
</evidence>
<dbReference type="Proteomes" id="UP000530670">
    <property type="component" value="Unassembled WGS sequence"/>
</dbReference>
<evidence type="ECO:0000313" key="6">
    <source>
        <dbReference type="EMBL" id="KAF5628779.1"/>
    </source>
</evidence>
<reference evidence="6 7" key="1">
    <citation type="submission" date="2020-05" db="EMBL/GenBank/DDBJ databases">
        <title>Identification and distribution of gene clusters putatively required for synthesis of sphingolipid metabolism inhibitors in phylogenetically diverse species of the filamentous fungus Fusarium.</title>
        <authorList>
            <person name="Kim H.-S."/>
            <person name="Busman M."/>
            <person name="Brown D.W."/>
            <person name="Divon H."/>
            <person name="Uhlig S."/>
            <person name="Proctor R.H."/>
        </authorList>
    </citation>
    <scope>NUCLEOTIDE SEQUENCE [LARGE SCALE GENOMIC DNA]</scope>
    <source>
        <strain evidence="6 7">NRRL 66243</strain>
    </source>
</reference>
<organism evidence="6 7">
    <name type="scientific">Fusarium tjaetaba</name>
    <dbReference type="NCBI Taxonomy" id="1567544"/>
    <lineage>
        <taxon>Eukaryota</taxon>
        <taxon>Fungi</taxon>
        <taxon>Dikarya</taxon>
        <taxon>Ascomycota</taxon>
        <taxon>Pezizomycotina</taxon>
        <taxon>Sordariomycetes</taxon>
        <taxon>Hypocreomycetidae</taxon>
        <taxon>Hypocreales</taxon>
        <taxon>Nectriaceae</taxon>
        <taxon>Fusarium</taxon>
        <taxon>Fusarium fujikuroi species complex</taxon>
    </lineage>
</organism>
<evidence type="ECO:0000256" key="3">
    <source>
        <dbReference type="SAM" id="SignalP"/>
    </source>
</evidence>
<evidence type="ECO:0000256" key="2">
    <source>
        <dbReference type="ARBA" id="ARBA00022801"/>
    </source>
</evidence>
<evidence type="ECO:0000259" key="4">
    <source>
        <dbReference type="Pfam" id="PF00561"/>
    </source>
</evidence>
<comment type="caution">
    <text evidence="6">The sequence shown here is derived from an EMBL/GenBank/DDBJ whole genome shotgun (WGS) entry which is preliminary data.</text>
</comment>
<dbReference type="PANTHER" id="PTHR43248">
    <property type="entry name" value="2-SUCCINYL-6-HYDROXY-2,4-CYCLOHEXADIENE-1-CARBOXYLATE SYNTHASE"/>
    <property type="match status" value="1"/>
</dbReference>
<keyword evidence="2" id="KW-0378">Hydrolase</keyword>
<dbReference type="PANTHER" id="PTHR43248:SF25">
    <property type="entry name" value="AB HYDROLASE-1 DOMAIN-CONTAINING PROTEIN-RELATED"/>
    <property type="match status" value="1"/>
</dbReference>
<dbReference type="OrthoDB" id="3900342at2759"/>
<keyword evidence="7" id="KW-1185">Reference proteome</keyword>
<keyword evidence="6" id="KW-0645">Protease</keyword>